<feature type="transmembrane region" description="Helical" evidence="2">
    <location>
        <begin position="189"/>
        <end position="211"/>
    </location>
</feature>
<evidence type="ECO:0000256" key="2">
    <source>
        <dbReference type="SAM" id="Phobius"/>
    </source>
</evidence>
<keyword evidence="1" id="KW-0175">Coiled coil</keyword>
<keyword evidence="2" id="KW-0472">Membrane</keyword>
<evidence type="ECO:0000256" key="1">
    <source>
        <dbReference type="SAM" id="Coils"/>
    </source>
</evidence>
<accession>A0A369LN77</accession>
<feature type="transmembrane region" description="Helical" evidence="2">
    <location>
        <begin position="51"/>
        <end position="71"/>
    </location>
</feature>
<evidence type="ECO:0000313" key="3">
    <source>
        <dbReference type="EMBL" id="RDB60614.1"/>
    </source>
</evidence>
<dbReference type="AlphaFoldDB" id="A0A369LN77"/>
<feature type="coiled-coil region" evidence="1">
    <location>
        <begin position="359"/>
        <end position="386"/>
    </location>
</feature>
<sequence length="587" mass="65115">MLRMANISKRKVLVIAGVVACVFACAIVALLELDSLGRPTPSGPSKGPSATAGYMIALGPLSAAWGFSMYIRCSDAKIRRWLVGVAALVAFWMLVVLLKYPIRGDLATALLWYCYYIPMTAIPTLCVLCAMRAASLDEAAWARCARRVIVAISAFAVFAVLTNNVHHFIFAFDFADPDWGDNYRYAFGYYVLVAWYIVLFVIFFATLFLSARRSLRSMLFPIGVIVGVGVVYGVMFTLRHVATLTSNVALTYCILAMVAIELTLDLGFFPSYAWYTLAFSKLPFDLKVLEANGDTVFQTEMAQPMPQAAADTLKTADKGLGESWAFRTTGAPHTLFKVYPVSGGRAVLAEDVAAIDERREALAATQERLRRSNAVLEREAEVQREMWRLRSERELFVEIEKSLESKTRRIQMLLDSLPDSNDPDSIAHRREMLVEVKLLVAYCKRKGALVLAEKSDPEFNRERLQLVFNETAADLRSIGVECAALVQTNTPLPASVVSVLYDCLYDFATVANAASDAVLMLFVQQDERRVQLRAMLDSSDAESERMAATFDELRASLEKHRVEYSIETDSSSASLVAYVPLPTKGGK</sequence>
<reference evidence="3 4" key="1">
    <citation type="journal article" date="2018" name="Elife">
        <title>Discovery and characterization of a prevalent human gut bacterial enzyme sufficient for the inactivation of a family of plant toxins.</title>
        <authorList>
            <person name="Koppel N."/>
            <person name="Bisanz J.E."/>
            <person name="Pandelia M.E."/>
            <person name="Turnbaugh P.J."/>
            <person name="Balskus E.P."/>
        </authorList>
    </citation>
    <scope>NUCLEOTIDE SEQUENCE [LARGE SCALE GENOMIC DNA]</scope>
    <source>
        <strain evidence="3 4">OB21 GAM31</strain>
    </source>
</reference>
<organism evidence="3 4">
    <name type="scientific">Slackia isoflavoniconvertens</name>
    <dbReference type="NCBI Taxonomy" id="572010"/>
    <lineage>
        <taxon>Bacteria</taxon>
        <taxon>Bacillati</taxon>
        <taxon>Actinomycetota</taxon>
        <taxon>Coriobacteriia</taxon>
        <taxon>Eggerthellales</taxon>
        <taxon>Eggerthellaceae</taxon>
        <taxon>Slackia</taxon>
    </lineage>
</organism>
<gene>
    <name evidence="3" type="ORF">C1881_01655</name>
</gene>
<feature type="transmembrane region" description="Helical" evidence="2">
    <location>
        <begin position="78"/>
        <end position="98"/>
    </location>
</feature>
<feature type="transmembrane region" description="Helical" evidence="2">
    <location>
        <begin position="218"/>
        <end position="237"/>
    </location>
</feature>
<comment type="caution">
    <text evidence="3">The sequence shown here is derived from an EMBL/GenBank/DDBJ whole genome shotgun (WGS) entry which is preliminary data.</text>
</comment>
<keyword evidence="2" id="KW-0812">Transmembrane</keyword>
<keyword evidence="2" id="KW-1133">Transmembrane helix</keyword>
<name>A0A369LN77_9ACTN</name>
<feature type="transmembrane region" description="Helical" evidence="2">
    <location>
        <begin position="249"/>
        <end position="275"/>
    </location>
</feature>
<evidence type="ECO:0000313" key="4">
    <source>
        <dbReference type="Proteomes" id="UP000253975"/>
    </source>
</evidence>
<feature type="transmembrane region" description="Helical" evidence="2">
    <location>
        <begin position="110"/>
        <end position="136"/>
    </location>
</feature>
<evidence type="ECO:0008006" key="5">
    <source>
        <dbReference type="Google" id="ProtNLM"/>
    </source>
</evidence>
<feature type="transmembrane region" description="Helical" evidence="2">
    <location>
        <begin position="12"/>
        <end position="31"/>
    </location>
</feature>
<feature type="transmembrane region" description="Helical" evidence="2">
    <location>
        <begin position="148"/>
        <end position="169"/>
    </location>
</feature>
<proteinExistence type="predicted"/>
<protein>
    <recommendedName>
        <fullName evidence="5">Histidine kinase N-terminal 7TM region domain-containing protein</fullName>
    </recommendedName>
</protein>
<dbReference type="Proteomes" id="UP000253975">
    <property type="component" value="Unassembled WGS sequence"/>
</dbReference>
<dbReference type="EMBL" id="PPTO01000002">
    <property type="protein sequence ID" value="RDB60614.1"/>
    <property type="molecule type" value="Genomic_DNA"/>
</dbReference>